<evidence type="ECO:0000256" key="5">
    <source>
        <dbReference type="ARBA" id="ARBA00023004"/>
    </source>
</evidence>
<protein>
    <submittedName>
        <fullName evidence="8">Tungsten cofactor oxidoreducase radical SAM maturase</fullName>
    </submittedName>
</protein>
<dbReference type="InterPro" id="IPR007197">
    <property type="entry name" value="rSAM"/>
</dbReference>
<keyword evidence="6" id="KW-0411">Iron-sulfur</keyword>
<dbReference type="AlphaFoldDB" id="A0A1T4RHB3"/>
<dbReference type="RefSeq" id="WP_159071784.1">
    <property type="nucleotide sequence ID" value="NZ_FUXM01000030.1"/>
</dbReference>
<dbReference type="OrthoDB" id="9810775at2"/>
<accession>A0A1T4RHB3</accession>
<proteinExistence type="predicted"/>
<evidence type="ECO:0000256" key="6">
    <source>
        <dbReference type="ARBA" id="ARBA00023014"/>
    </source>
</evidence>
<dbReference type="CDD" id="cd21121">
    <property type="entry name" value="SPASM_Cmo-like"/>
    <property type="match status" value="1"/>
</dbReference>
<name>A0A1T4RHB3_9FIRM</name>
<dbReference type="GO" id="GO:0051536">
    <property type="term" value="F:iron-sulfur cluster binding"/>
    <property type="evidence" value="ECO:0007669"/>
    <property type="project" value="UniProtKB-KW"/>
</dbReference>
<reference evidence="9" key="1">
    <citation type="submission" date="2017-02" db="EMBL/GenBank/DDBJ databases">
        <authorList>
            <person name="Varghese N."/>
            <person name="Submissions S."/>
        </authorList>
    </citation>
    <scope>NUCLEOTIDE SEQUENCE [LARGE SCALE GENOMIC DNA]</scope>
    <source>
        <strain evidence="9">DSM 16521</strain>
    </source>
</reference>
<dbReference type="SFLD" id="SFLDG01387">
    <property type="entry name" value="BtrN-like_SPASM_domain_contain"/>
    <property type="match status" value="1"/>
</dbReference>
<dbReference type="SFLD" id="SFLDG01067">
    <property type="entry name" value="SPASM/twitch_domain_containing"/>
    <property type="match status" value="1"/>
</dbReference>
<evidence type="ECO:0000256" key="3">
    <source>
        <dbReference type="ARBA" id="ARBA00022691"/>
    </source>
</evidence>
<dbReference type="InterPro" id="IPR027604">
    <property type="entry name" value="W_rSAM_matur"/>
</dbReference>
<dbReference type="GO" id="GO:0046872">
    <property type="term" value="F:metal ion binding"/>
    <property type="evidence" value="ECO:0007669"/>
    <property type="project" value="UniProtKB-KW"/>
</dbReference>
<evidence type="ECO:0000259" key="7">
    <source>
        <dbReference type="PROSITE" id="PS51918"/>
    </source>
</evidence>
<keyword evidence="9" id="KW-1185">Reference proteome</keyword>
<keyword evidence="2" id="KW-0004">4Fe-4S</keyword>
<dbReference type="CDD" id="cd01335">
    <property type="entry name" value="Radical_SAM"/>
    <property type="match status" value="1"/>
</dbReference>
<dbReference type="Proteomes" id="UP000189933">
    <property type="component" value="Unassembled WGS sequence"/>
</dbReference>
<dbReference type="Pfam" id="PF13186">
    <property type="entry name" value="SPASM"/>
    <property type="match status" value="1"/>
</dbReference>
<dbReference type="InterPro" id="IPR058240">
    <property type="entry name" value="rSAM_sf"/>
</dbReference>
<evidence type="ECO:0000313" key="9">
    <source>
        <dbReference type="Proteomes" id="UP000189933"/>
    </source>
</evidence>
<dbReference type="NCBIfam" id="TIGR04317">
    <property type="entry name" value="W_rSAM_matur"/>
    <property type="match status" value="1"/>
</dbReference>
<gene>
    <name evidence="8" type="ORF">SAMN02745885_02124</name>
</gene>
<dbReference type="InterPro" id="IPR023885">
    <property type="entry name" value="4Fe4S-binding_SPASM_dom"/>
</dbReference>
<dbReference type="SFLD" id="SFLDS00029">
    <property type="entry name" value="Radical_SAM"/>
    <property type="match status" value="1"/>
</dbReference>
<dbReference type="PANTHER" id="PTHR11228">
    <property type="entry name" value="RADICAL SAM DOMAIN PROTEIN"/>
    <property type="match status" value="1"/>
</dbReference>
<dbReference type="InterPro" id="IPR013785">
    <property type="entry name" value="Aldolase_TIM"/>
</dbReference>
<dbReference type="SUPFAM" id="SSF102114">
    <property type="entry name" value="Radical SAM enzymes"/>
    <property type="match status" value="1"/>
</dbReference>
<organism evidence="8 9">
    <name type="scientific">Carboxydocella sporoproducens DSM 16521</name>
    <dbReference type="NCBI Taxonomy" id="1121270"/>
    <lineage>
        <taxon>Bacteria</taxon>
        <taxon>Bacillati</taxon>
        <taxon>Bacillota</taxon>
        <taxon>Clostridia</taxon>
        <taxon>Eubacteriales</taxon>
        <taxon>Clostridiales Family XVI. Incertae Sedis</taxon>
        <taxon>Carboxydocella</taxon>
    </lineage>
</organism>
<evidence type="ECO:0000313" key="8">
    <source>
        <dbReference type="EMBL" id="SKA15297.1"/>
    </source>
</evidence>
<dbReference type="SFLD" id="SFLDF00570">
    <property type="entry name" value="tungsten_cofactor_oxidoreducas"/>
    <property type="match status" value="1"/>
</dbReference>
<dbReference type="InterPro" id="IPR034391">
    <property type="entry name" value="AdoMet-like_SPASM_containing"/>
</dbReference>
<keyword evidence="3" id="KW-0949">S-adenosyl-L-methionine</keyword>
<dbReference type="GO" id="GO:0003824">
    <property type="term" value="F:catalytic activity"/>
    <property type="evidence" value="ECO:0007669"/>
    <property type="project" value="InterPro"/>
</dbReference>
<evidence type="ECO:0000256" key="2">
    <source>
        <dbReference type="ARBA" id="ARBA00022485"/>
    </source>
</evidence>
<keyword evidence="5" id="KW-0408">Iron</keyword>
<dbReference type="PANTHER" id="PTHR11228:SF34">
    <property type="entry name" value="TUNGSTEN-CONTAINING ALDEHYDE FERREDOXIN OXIDOREDUCTASE COFACTOR MODIFYING PROTEIN"/>
    <property type="match status" value="1"/>
</dbReference>
<evidence type="ECO:0000256" key="1">
    <source>
        <dbReference type="ARBA" id="ARBA00001966"/>
    </source>
</evidence>
<dbReference type="Pfam" id="PF04055">
    <property type="entry name" value="Radical_SAM"/>
    <property type="match status" value="1"/>
</dbReference>
<keyword evidence="4" id="KW-0479">Metal-binding</keyword>
<evidence type="ECO:0000256" key="4">
    <source>
        <dbReference type="ARBA" id="ARBA00022723"/>
    </source>
</evidence>
<comment type="cofactor">
    <cofactor evidence="1">
        <name>[4Fe-4S] cluster</name>
        <dbReference type="ChEBI" id="CHEBI:49883"/>
    </cofactor>
</comment>
<dbReference type="InterPro" id="IPR050377">
    <property type="entry name" value="Radical_SAM_PqqE_MftC-like"/>
</dbReference>
<dbReference type="Gene3D" id="3.20.20.70">
    <property type="entry name" value="Aldolase class I"/>
    <property type="match status" value="1"/>
</dbReference>
<dbReference type="EMBL" id="FUXM01000030">
    <property type="protein sequence ID" value="SKA15297.1"/>
    <property type="molecule type" value="Genomic_DNA"/>
</dbReference>
<feature type="domain" description="Radical SAM core" evidence="7">
    <location>
        <begin position="16"/>
        <end position="239"/>
    </location>
</feature>
<dbReference type="PROSITE" id="PS51918">
    <property type="entry name" value="RADICAL_SAM"/>
    <property type="match status" value="1"/>
</dbReference>
<sequence>MAKLDYLDYQIVINKKPDIRELYLELTTACNLNCQNCYRHSWQQAGGMMARETWQQALAAARRLPELKRVVLGGIGEPLLHPDFKEIVTAIKREGWSLTITSNGFLLEEKLGRFLVEQQVDEIVVSIDGYSPEVFARNRGESPDPLWANLTALHKVKQELGSQWPQVAAEMVVTRENYREIPALLAALPRWQINTLYLSQLLPVTAERTGEVFYQLYPTEELLSWRREVITLAMRSGIRVVLPQVGLNTNRSCRFVDEKKVVIRFDGEVAPCYRFLHCGKEYVFGRPKDLEAVTFGNILKQDLAAIWMQDEYVKFRFLEYLNLYPSCPDCEWVDGCDMVWHNREDCWGNTPSCADCLWARGLIFCP</sequence>